<feature type="region of interest" description="Disordered" evidence="1">
    <location>
        <begin position="175"/>
        <end position="199"/>
    </location>
</feature>
<keyword evidence="3" id="KW-1185">Reference proteome</keyword>
<evidence type="ECO:0000313" key="2">
    <source>
        <dbReference type="EMBL" id="VEL42611.1"/>
    </source>
</evidence>
<feature type="compositionally biased region" description="Polar residues" evidence="1">
    <location>
        <begin position="239"/>
        <end position="259"/>
    </location>
</feature>
<evidence type="ECO:0000256" key="1">
    <source>
        <dbReference type="SAM" id="MobiDB-lite"/>
    </source>
</evidence>
<protein>
    <submittedName>
        <fullName evidence="2">Uncharacterized protein</fullName>
    </submittedName>
</protein>
<evidence type="ECO:0000313" key="3">
    <source>
        <dbReference type="Proteomes" id="UP000784294"/>
    </source>
</evidence>
<organism evidence="2 3">
    <name type="scientific">Protopolystoma xenopodis</name>
    <dbReference type="NCBI Taxonomy" id="117903"/>
    <lineage>
        <taxon>Eukaryota</taxon>
        <taxon>Metazoa</taxon>
        <taxon>Spiralia</taxon>
        <taxon>Lophotrochozoa</taxon>
        <taxon>Platyhelminthes</taxon>
        <taxon>Monogenea</taxon>
        <taxon>Polyopisthocotylea</taxon>
        <taxon>Polystomatidea</taxon>
        <taxon>Polystomatidae</taxon>
        <taxon>Protopolystoma</taxon>
    </lineage>
</organism>
<reference evidence="2" key="1">
    <citation type="submission" date="2018-11" db="EMBL/GenBank/DDBJ databases">
        <authorList>
            <consortium name="Pathogen Informatics"/>
        </authorList>
    </citation>
    <scope>NUCLEOTIDE SEQUENCE</scope>
</reference>
<gene>
    <name evidence="2" type="ORF">PXEA_LOCUS36051</name>
</gene>
<feature type="non-terminal residue" evidence="2">
    <location>
        <position position="1"/>
    </location>
</feature>
<name>A0A448XQT6_9PLAT</name>
<proteinExistence type="predicted"/>
<comment type="caution">
    <text evidence="2">The sequence shown here is derived from an EMBL/GenBank/DDBJ whole genome shotgun (WGS) entry which is preliminary data.</text>
</comment>
<feature type="compositionally biased region" description="Polar residues" evidence="1">
    <location>
        <begin position="44"/>
        <end position="54"/>
    </location>
</feature>
<dbReference type="EMBL" id="CAAALY010275411">
    <property type="protein sequence ID" value="VEL42611.1"/>
    <property type="molecule type" value="Genomic_DNA"/>
</dbReference>
<feature type="region of interest" description="Disordered" evidence="1">
    <location>
        <begin position="44"/>
        <end position="77"/>
    </location>
</feature>
<feature type="compositionally biased region" description="Polar residues" evidence="1">
    <location>
        <begin position="148"/>
        <end position="159"/>
    </location>
</feature>
<feature type="region of interest" description="Disordered" evidence="1">
    <location>
        <begin position="136"/>
        <end position="159"/>
    </location>
</feature>
<accession>A0A448XQT6</accession>
<feature type="compositionally biased region" description="Polar residues" evidence="1">
    <location>
        <begin position="212"/>
        <end position="232"/>
    </location>
</feature>
<dbReference type="AlphaFoldDB" id="A0A448XQT6"/>
<dbReference type="Proteomes" id="UP000784294">
    <property type="component" value="Unassembled WGS sequence"/>
</dbReference>
<sequence>TCQPVRLNRKAAEQRGECFQPDRPITTALGGTRSRVLSCTALTTAQRGQSGSQTHRQEPTSRACHAGQRRSCGRQPVVSPDSVAAVGVSVGGTHRHPLPPALLLACHTCMSPSRPPLPHPPSSPVSRLRPYCQSPSSSTECNHKLVPSSHQKPCQQRRTNSALVRMSVPLQAWTAHPSRGSLRNPTQSIPRVDCRSREVTSVKAPANVVSLVSTGQQPNSQTPEQPNSQTAEQAEKRTTQQMEEWTSDESVNRSAQGRTAKSAVGNRGQHVSVE</sequence>
<feature type="region of interest" description="Disordered" evidence="1">
    <location>
        <begin position="212"/>
        <end position="274"/>
    </location>
</feature>